<dbReference type="AlphaFoldDB" id="A0A7W4Z6I1"/>
<proteinExistence type="predicted"/>
<name>A0A7W4Z6I1_9GAMM</name>
<feature type="transmembrane region" description="Helical" evidence="1">
    <location>
        <begin position="6"/>
        <end position="24"/>
    </location>
</feature>
<reference evidence="2 3" key="1">
    <citation type="submission" date="2020-08" db="EMBL/GenBank/DDBJ databases">
        <title>Genomic Encyclopedia of Type Strains, Phase III (KMG-III): the genomes of soil and plant-associated and newly described type strains.</title>
        <authorList>
            <person name="Whitman W."/>
        </authorList>
    </citation>
    <scope>NUCLEOTIDE SEQUENCE [LARGE SCALE GENOMIC DNA]</scope>
    <source>
        <strain evidence="2 3">CECT 8654</strain>
    </source>
</reference>
<accession>A0A7W4Z6I1</accession>
<keyword evidence="3" id="KW-1185">Reference proteome</keyword>
<evidence type="ECO:0000256" key="1">
    <source>
        <dbReference type="SAM" id="Phobius"/>
    </source>
</evidence>
<keyword evidence="1" id="KW-0472">Membrane</keyword>
<organism evidence="2 3">
    <name type="scientific">Litorivivens lipolytica</name>
    <dbReference type="NCBI Taxonomy" id="1524264"/>
    <lineage>
        <taxon>Bacteria</taxon>
        <taxon>Pseudomonadati</taxon>
        <taxon>Pseudomonadota</taxon>
        <taxon>Gammaproteobacteria</taxon>
        <taxon>Litorivivens</taxon>
    </lineage>
</organism>
<evidence type="ECO:0000313" key="2">
    <source>
        <dbReference type="EMBL" id="MBB3046970.1"/>
    </source>
</evidence>
<sequence length="61" mass="6895">MNPESFIITVSVSLAIGMLIGYFAREVFHAICRAVHDLYATPKRLKRFHAPTSNRQDSSTE</sequence>
<comment type="caution">
    <text evidence="2">The sequence shown here is derived from an EMBL/GenBank/DDBJ whole genome shotgun (WGS) entry which is preliminary data.</text>
</comment>
<keyword evidence="1" id="KW-1133">Transmembrane helix</keyword>
<dbReference type="Proteomes" id="UP000537130">
    <property type="component" value="Unassembled WGS sequence"/>
</dbReference>
<gene>
    <name evidence="2" type="ORF">FHR99_001206</name>
</gene>
<protein>
    <submittedName>
        <fullName evidence="2">Uncharacterized protein</fullName>
    </submittedName>
</protein>
<dbReference type="EMBL" id="JACHWY010000001">
    <property type="protein sequence ID" value="MBB3046970.1"/>
    <property type="molecule type" value="Genomic_DNA"/>
</dbReference>
<evidence type="ECO:0000313" key="3">
    <source>
        <dbReference type="Proteomes" id="UP000537130"/>
    </source>
</evidence>
<keyword evidence="1" id="KW-0812">Transmembrane</keyword>